<dbReference type="SUPFAM" id="SSF52091">
    <property type="entry name" value="SpoIIaa-like"/>
    <property type="match status" value="1"/>
</dbReference>
<keyword evidence="3" id="KW-1185">Reference proteome</keyword>
<dbReference type="Proteomes" id="UP000218784">
    <property type="component" value="Unassembled WGS sequence"/>
</dbReference>
<protein>
    <submittedName>
        <fullName evidence="2">STAS domain-containing protein</fullName>
    </submittedName>
</protein>
<dbReference type="Gene3D" id="3.30.750.24">
    <property type="entry name" value="STAS domain"/>
    <property type="match status" value="1"/>
</dbReference>
<dbReference type="AlphaFoldDB" id="A0A2A4I2E9"/>
<dbReference type="Pfam" id="PF13466">
    <property type="entry name" value="STAS_2"/>
    <property type="match status" value="1"/>
</dbReference>
<evidence type="ECO:0000313" key="2">
    <source>
        <dbReference type="EMBL" id="PCG10946.1"/>
    </source>
</evidence>
<dbReference type="InterPro" id="IPR002645">
    <property type="entry name" value="STAS_dom"/>
</dbReference>
<evidence type="ECO:0000313" key="3">
    <source>
        <dbReference type="Proteomes" id="UP000218784"/>
    </source>
</evidence>
<dbReference type="PROSITE" id="PS50801">
    <property type="entry name" value="STAS"/>
    <property type="match status" value="1"/>
</dbReference>
<sequence length="87" mass="8950">MTLALSSRLDTGAAGPLRQSLKKLVEERAPLAIDGSAVEQIGQACLQVLYAARATAAEQGLSYQLANPSEPLVEAASLAALAVFDPA</sequence>
<name>A0A2A4I2E9_9SPHN</name>
<dbReference type="InterPro" id="IPR058548">
    <property type="entry name" value="MlaB-like_STAS"/>
</dbReference>
<proteinExistence type="predicted"/>
<dbReference type="RefSeq" id="WP_066488884.1">
    <property type="nucleotide sequence ID" value="NZ_JAIEOT010000086.1"/>
</dbReference>
<feature type="domain" description="STAS" evidence="1">
    <location>
        <begin position="1"/>
        <end position="87"/>
    </location>
</feature>
<comment type="caution">
    <text evidence="2">The sequence shown here is derived from an EMBL/GenBank/DDBJ whole genome shotgun (WGS) entry which is preliminary data.</text>
</comment>
<evidence type="ECO:0000259" key="1">
    <source>
        <dbReference type="PROSITE" id="PS50801"/>
    </source>
</evidence>
<dbReference type="InterPro" id="IPR036513">
    <property type="entry name" value="STAS_dom_sf"/>
</dbReference>
<reference evidence="2 3" key="1">
    <citation type="submission" date="2017-09" db="EMBL/GenBank/DDBJ databases">
        <title>Sphingomonas ginsenosidimutans KACC 14949, whole genome shotgun sequence.</title>
        <authorList>
            <person name="Feng G."/>
            <person name="Zhu H."/>
        </authorList>
    </citation>
    <scope>NUCLEOTIDE SEQUENCE [LARGE SCALE GENOMIC DNA]</scope>
    <source>
        <strain evidence="2 3">KACC 14949</strain>
    </source>
</reference>
<organism evidence="2 3">
    <name type="scientific">Sphingomonas ginsenosidimutans</name>
    <dbReference type="NCBI Taxonomy" id="862134"/>
    <lineage>
        <taxon>Bacteria</taxon>
        <taxon>Pseudomonadati</taxon>
        <taxon>Pseudomonadota</taxon>
        <taxon>Alphaproteobacteria</taxon>
        <taxon>Sphingomonadales</taxon>
        <taxon>Sphingomonadaceae</taxon>
        <taxon>Sphingomonas</taxon>
    </lineage>
</organism>
<accession>A0A2A4I2E9</accession>
<dbReference type="EMBL" id="NWVD01000001">
    <property type="protein sequence ID" value="PCG10946.1"/>
    <property type="molecule type" value="Genomic_DNA"/>
</dbReference>
<gene>
    <name evidence="2" type="ORF">COA17_03805</name>
</gene>